<dbReference type="PANTHER" id="PTHR30098">
    <property type="entry name" value="LEUCYL/PHENYLALANYL-TRNA--PROTEIN TRANSFERASE"/>
    <property type="match status" value="1"/>
</dbReference>
<evidence type="ECO:0000256" key="4">
    <source>
        <dbReference type="HAMAP-Rule" id="MF_00688"/>
    </source>
</evidence>
<proteinExistence type="inferred from homology"/>
<name>A0ABW1YIG7_9GAMM</name>
<comment type="catalytic activity">
    <reaction evidence="4">
        <text>N-terminal L-arginyl-[protein] + L-leucyl-tRNA(Leu) = N-terminal L-leucyl-L-arginyl-[protein] + tRNA(Leu) + H(+)</text>
        <dbReference type="Rhea" id="RHEA:50416"/>
        <dbReference type="Rhea" id="RHEA-COMP:9613"/>
        <dbReference type="Rhea" id="RHEA-COMP:9622"/>
        <dbReference type="Rhea" id="RHEA-COMP:12672"/>
        <dbReference type="Rhea" id="RHEA-COMP:12673"/>
        <dbReference type="ChEBI" id="CHEBI:15378"/>
        <dbReference type="ChEBI" id="CHEBI:64719"/>
        <dbReference type="ChEBI" id="CHEBI:78442"/>
        <dbReference type="ChEBI" id="CHEBI:78494"/>
        <dbReference type="ChEBI" id="CHEBI:133044"/>
        <dbReference type="EC" id="2.3.2.6"/>
    </reaction>
</comment>
<sequence>MTKSTDGHLTLLDIARIEFPPADLALKDPNGLLAIGGDLSPDWLLAAYRRGIFPWYSDDQPILWWSPSPRCVVFPDQFRIGRSLRKVLRRGTFEVTFDRAFERVIEACRAVRADAEGTWITDEMRDAYLEMHRRGHAHSVEVWREGRLVGGLYGLALGRIFFGESMFHRETDASKVAFVHLVRQLELWGCPLIDCQVGNPHLTSLGAVEVTREDFEGLLEAGVRQPPFPQPWRLSWSHETAAKT</sequence>
<protein>
    <recommendedName>
        <fullName evidence="4">Leucyl/phenylalanyl-tRNA--protein transferase</fullName>
        <ecNumber evidence="4">2.3.2.6</ecNumber>
    </recommendedName>
    <alternativeName>
        <fullName evidence="4">L/F-transferase</fullName>
    </alternativeName>
    <alternativeName>
        <fullName evidence="4">Leucyltransferase</fullName>
    </alternativeName>
    <alternativeName>
        <fullName evidence="4">Phenyalanyltransferase</fullName>
    </alternativeName>
</protein>
<dbReference type="Pfam" id="PF03588">
    <property type="entry name" value="Leu_Phe_trans"/>
    <property type="match status" value="1"/>
</dbReference>
<dbReference type="InterPro" id="IPR042203">
    <property type="entry name" value="Leu/Phe-tRNA_Trfase_C"/>
</dbReference>
<evidence type="ECO:0000313" key="6">
    <source>
        <dbReference type="Proteomes" id="UP001596425"/>
    </source>
</evidence>
<comment type="caution">
    <text evidence="5">The sequence shown here is derived from an EMBL/GenBank/DDBJ whole genome shotgun (WGS) entry which is preliminary data.</text>
</comment>
<dbReference type="SUPFAM" id="SSF55729">
    <property type="entry name" value="Acyl-CoA N-acyltransferases (Nat)"/>
    <property type="match status" value="1"/>
</dbReference>
<comment type="catalytic activity">
    <reaction evidence="4">
        <text>L-phenylalanyl-tRNA(Phe) + an N-terminal L-alpha-aminoacyl-[protein] = an N-terminal L-phenylalanyl-L-alpha-aminoacyl-[protein] + tRNA(Phe)</text>
        <dbReference type="Rhea" id="RHEA:43632"/>
        <dbReference type="Rhea" id="RHEA-COMP:9668"/>
        <dbReference type="Rhea" id="RHEA-COMP:9699"/>
        <dbReference type="Rhea" id="RHEA-COMP:10636"/>
        <dbReference type="Rhea" id="RHEA-COMP:10637"/>
        <dbReference type="ChEBI" id="CHEBI:78442"/>
        <dbReference type="ChEBI" id="CHEBI:78531"/>
        <dbReference type="ChEBI" id="CHEBI:78597"/>
        <dbReference type="ChEBI" id="CHEBI:83561"/>
        <dbReference type="EC" id="2.3.2.6"/>
    </reaction>
</comment>
<keyword evidence="1 4" id="KW-0963">Cytoplasm</keyword>
<gene>
    <name evidence="4 5" type="primary">aat</name>
    <name evidence="5" type="ORF">ACFQBM_00280</name>
</gene>
<dbReference type="Gene3D" id="3.40.630.70">
    <property type="entry name" value="Leucyl/phenylalanyl-tRNA-protein transferase, C-terminal domain"/>
    <property type="match status" value="1"/>
</dbReference>
<comment type="similarity">
    <text evidence="4">Belongs to the L/F-transferase family.</text>
</comment>
<evidence type="ECO:0000256" key="2">
    <source>
        <dbReference type="ARBA" id="ARBA00022679"/>
    </source>
</evidence>
<evidence type="ECO:0000256" key="1">
    <source>
        <dbReference type="ARBA" id="ARBA00022490"/>
    </source>
</evidence>
<dbReference type="PANTHER" id="PTHR30098:SF2">
    <property type="entry name" value="LEUCYL_PHENYLALANYL-TRNA--PROTEIN TRANSFERASE"/>
    <property type="match status" value="1"/>
</dbReference>
<evidence type="ECO:0000313" key="5">
    <source>
        <dbReference type="EMBL" id="MFC6631693.1"/>
    </source>
</evidence>
<dbReference type="InterPro" id="IPR016181">
    <property type="entry name" value="Acyl_CoA_acyltransferase"/>
</dbReference>
<comment type="catalytic activity">
    <reaction evidence="4">
        <text>N-terminal L-lysyl-[protein] + L-leucyl-tRNA(Leu) = N-terminal L-leucyl-L-lysyl-[protein] + tRNA(Leu) + H(+)</text>
        <dbReference type="Rhea" id="RHEA:12340"/>
        <dbReference type="Rhea" id="RHEA-COMP:9613"/>
        <dbReference type="Rhea" id="RHEA-COMP:9622"/>
        <dbReference type="Rhea" id="RHEA-COMP:12670"/>
        <dbReference type="Rhea" id="RHEA-COMP:12671"/>
        <dbReference type="ChEBI" id="CHEBI:15378"/>
        <dbReference type="ChEBI" id="CHEBI:65249"/>
        <dbReference type="ChEBI" id="CHEBI:78442"/>
        <dbReference type="ChEBI" id="CHEBI:78494"/>
        <dbReference type="ChEBI" id="CHEBI:133043"/>
        <dbReference type="EC" id="2.3.2.6"/>
    </reaction>
</comment>
<dbReference type="EC" id="2.3.2.6" evidence="4"/>
<dbReference type="RefSeq" id="WP_319024603.1">
    <property type="nucleotide sequence ID" value="NZ_JACZFR010000054.1"/>
</dbReference>
<comment type="subcellular location">
    <subcellularLocation>
        <location evidence="4">Cytoplasm</location>
    </subcellularLocation>
</comment>
<dbReference type="InterPro" id="IPR042221">
    <property type="entry name" value="Leu/Phe-tRNA_Trfase_N"/>
</dbReference>
<dbReference type="EMBL" id="JBHSVR010000001">
    <property type="protein sequence ID" value="MFC6631693.1"/>
    <property type="molecule type" value="Genomic_DNA"/>
</dbReference>
<organism evidence="5 6">
    <name type="scientific">Microbulbifer taiwanensis</name>
    <dbReference type="NCBI Taxonomy" id="986746"/>
    <lineage>
        <taxon>Bacteria</taxon>
        <taxon>Pseudomonadati</taxon>
        <taxon>Pseudomonadota</taxon>
        <taxon>Gammaproteobacteria</taxon>
        <taxon>Cellvibrionales</taxon>
        <taxon>Microbulbiferaceae</taxon>
        <taxon>Microbulbifer</taxon>
    </lineage>
</organism>
<reference evidence="6" key="1">
    <citation type="journal article" date="2019" name="Int. J. Syst. Evol. Microbiol.">
        <title>The Global Catalogue of Microorganisms (GCM) 10K type strain sequencing project: providing services to taxonomists for standard genome sequencing and annotation.</title>
        <authorList>
            <consortium name="The Broad Institute Genomics Platform"/>
            <consortium name="The Broad Institute Genome Sequencing Center for Infectious Disease"/>
            <person name="Wu L."/>
            <person name="Ma J."/>
        </authorList>
    </citation>
    <scope>NUCLEOTIDE SEQUENCE [LARGE SCALE GENOMIC DNA]</scope>
    <source>
        <strain evidence="6">CGMCC 1.13718</strain>
    </source>
</reference>
<keyword evidence="2 4" id="KW-0808">Transferase</keyword>
<dbReference type="Proteomes" id="UP001596425">
    <property type="component" value="Unassembled WGS sequence"/>
</dbReference>
<accession>A0ABW1YIG7</accession>
<dbReference type="NCBIfam" id="TIGR00667">
    <property type="entry name" value="aat"/>
    <property type="match status" value="1"/>
</dbReference>
<dbReference type="HAMAP" id="MF_00688">
    <property type="entry name" value="Leu_Phe_trans"/>
    <property type="match status" value="1"/>
</dbReference>
<keyword evidence="3 4" id="KW-0012">Acyltransferase</keyword>
<dbReference type="Gene3D" id="3.30.70.3550">
    <property type="entry name" value="Leucyl/phenylalanyl-tRNA-protein transferase, N-terminal domain"/>
    <property type="match status" value="1"/>
</dbReference>
<dbReference type="GO" id="GO:0008914">
    <property type="term" value="F:leucyl-tRNA--protein transferase activity"/>
    <property type="evidence" value="ECO:0007669"/>
    <property type="project" value="UniProtKB-EC"/>
</dbReference>
<dbReference type="InterPro" id="IPR004616">
    <property type="entry name" value="Leu/Phe-tRNA_Trfase"/>
</dbReference>
<keyword evidence="6" id="KW-1185">Reference proteome</keyword>
<comment type="function">
    <text evidence="4">Functions in the N-end rule pathway of protein degradation where it conjugates Leu, Phe and, less efficiently, Met from aminoacyl-tRNAs to the N-termini of proteins containing an N-terminal arginine or lysine.</text>
</comment>
<evidence type="ECO:0000256" key="3">
    <source>
        <dbReference type="ARBA" id="ARBA00023315"/>
    </source>
</evidence>